<feature type="non-terminal residue" evidence="1">
    <location>
        <position position="62"/>
    </location>
</feature>
<reference evidence="1 2" key="1">
    <citation type="submission" date="2024-02" db="EMBL/GenBank/DDBJ databases">
        <title>Bacteria isolated from the canopy kelp, Nereocystis luetkeana.</title>
        <authorList>
            <person name="Pfister C.A."/>
            <person name="Younker I.T."/>
            <person name="Light S.H."/>
        </authorList>
    </citation>
    <scope>NUCLEOTIDE SEQUENCE [LARGE SCALE GENOMIC DNA]</scope>
    <source>
        <strain evidence="1 2">TI.1.05</strain>
    </source>
</reference>
<gene>
    <name evidence="1" type="ORF">V6256_16260</name>
</gene>
<dbReference type="EMBL" id="JBAKAZ010000491">
    <property type="protein sequence ID" value="MEL0631111.1"/>
    <property type="molecule type" value="Genomic_DNA"/>
</dbReference>
<evidence type="ECO:0000313" key="2">
    <source>
        <dbReference type="Proteomes" id="UP001369082"/>
    </source>
</evidence>
<accession>A0ABU9GV23</accession>
<evidence type="ECO:0000313" key="1">
    <source>
        <dbReference type="EMBL" id="MEL0631111.1"/>
    </source>
</evidence>
<protein>
    <submittedName>
        <fullName evidence="1">Uncharacterized protein</fullName>
    </submittedName>
</protein>
<dbReference type="Proteomes" id="UP001369082">
    <property type="component" value="Unassembled WGS sequence"/>
</dbReference>
<organism evidence="1 2">
    <name type="scientific">Psychromonas aquatilis</name>
    <dbReference type="NCBI Taxonomy" id="2005072"/>
    <lineage>
        <taxon>Bacteria</taxon>
        <taxon>Pseudomonadati</taxon>
        <taxon>Pseudomonadota</taxon>
        <taxon>Gammaproteobacteria</taxon>
        <taxon>Alteromonadales</taxon>
        <taxon>Psychromonadaceae</taxon>
        <taxon>Psychromonas</taxon>
    </lineage>
</organism>
<proteinExistence type="predicted"/>
<comment type="caution">
    <text evidence="1">The sequence shown here is derived from an EMBL/GenBank/DDBJ whole genome shotgun (WGS) entry which is preliminary data.</text>
</comment>
<name>A0ABU9GV23_9GAMM</name>
<sequence>MVILNKLFARANPSLNKSDVRVKTSGERITVLTGGANLVDGKQTWDLAQDKKDDIECMKRCC</sequence>
<keyword evidence="2" id="KW-1185">Reference proteome</keyword>